<organism evidence="2 3">
    <name type="scientific">Psylliodes chrysocephalus</name>
    <dbReference type="NCBI Taxonomy" id="3402493"/>
    <lineage>
        <taxon>Eukaryota</taxon>
        <taxon>Metazoa</taxon>
        <taxon>Ecdysozoa</taxon>
        <taxon>Arthropoda</taxon>
        <taxon>Hexapoda</taxon>
        <taxon>Insecta</taxon>
        <taxon>Pterygota</taxon>
        <taxon>Neoptera</taxon>
        <taxon>Endopterygota</taxon>
        <taxon>Coleoptera</taxon>
        <taxon>Polyphaga</taxon>
        <taxon>Cucujiformia</taxon>
        <taxon>Chrysomeloidea</taxon>
        <taxon>Chrysomelidae</taxon>
        <taxon>Galerucinae</taxon>
        <taxon>Alticini</taxon>
        <taxon>Psylliodes</taxon>
    </lineage>
</organism>
<evidence type="ECO:0000256" key="1">
    <source>
        <dbReference type="SAM" id="Phobius"/>
    </source>
</evidence>
<sequence length="184" mass="21459">MRLRLMLYIIQVGHVIPRSVEKVFYSFLTSALAIFPILFNTICNAMFYNFFFAMNINNKKTNVKKKTDKNLTGNKKIKLQEWEEEFLKILNYKKNPVFLKIPGACSIGTENGKENTSQISTEINMDTQLLPSLTSIVQKRRQKRIKQETEETKNLSTQELQRLVLLEQLNLARLQAKREQLMIG</sequence>
<dbReference type="AlphaFoldDB" id="A0A9P0GC02"/>
<protein>
    <submittedName>
        <fullName evidence="2">Uncharacterized protein</fullName>
    </submittedName>
</protein>
<proteinExistence type="predicted"/>
<keyword evidence="1" id="KW-0812">Transmembrane</keyword>
<dbReference type="Proteomes" id="UP001153636">
    <property type="component" value="Chromosome 4"/>
</dbReference>
<evidence type="ECO:0000313" key="3">
    <source>
        <dbReference type="Proteomes" id="UP001153636"/>
    </source>
</evidence>
<keyword evidence="1" id="KW-0472">Membrane</keyword>
<reference evidence="2" key="1">
    <citation type="submission" date="2022-01" db="EMBL/GenBank/DDBJ databases">
        <authorList>
            <person name="King R."/>
        </authorList>
    </citation>
    <scope>NUCLEOTIDE SEQUENCE</scope>
</reference>
<accession>A0A9P0GC02</accession>
<feature type="transmembrane region" description="Helical" evidence="1">
    <location>
        <begin position="23"/>
        <end position="51"/>
    </location>
</feature>
<gene>
    <name evidence="2" type="ORF">PSYICH_LOCUS10223</name>
</gene>
<evidence type="ECO:0000313" key="2">
    <source>
        <dbReference type="EMBL" id="CAH1110044.1"/>
    </source>
</evidence>
<keyword evidence="3" id="KW-1185">Reference proteome</keyword>
<keyword evidence="1" id="KW-1133">Transmembrane helix</keyword>
<name>A0A9P0GC02_9CUCU</name>
<dbReference type="EMBL" id="OV651816">
    <property type="protein sequence ID" value="CAH1110044.1"/>
    <property type="molecule type" value="Genomic_DNA"/>
</dbReference>